<dbReference type="PANTHER" id="PTHR34039">
    <property type="entry name" value="UPF0102 PROTEIN YRAN"/>
    <property type="match status" value="1"/>
</dbReference>
<dbReference type="SUPFAM" id="SSF52980">
    <property type="entry name" value="Restriction endonuclease-like"/>
    <property type="match status" value="1"/>
</dbReference>
<protein>
    <submittedName>
        <fullName evidence="1">Uncharacterized protein</fullName>
    </submittedName>
</protein>
<proteinExistence type="inferred from homology"/>
<dbReference type="InterPro" id="IPR011856">
    <property type="entry name" value="tRNA_endonuc-like_dom_sf"/>
</dbReference>
<dbReference type="GO" id="GO:0003676">
    <property type="term" value="F:nucleic acid binding"/>
    <property type="evidence" value="ECO:0007669"/>
    <property type="project" value="InterPro"/>
</dbReference>
<gene>
    <name evidence="1" type="ORF">S06H3_49176</name>
</gene>
<reference evidence="1" key="1">
    <citation type="journal article" date="2014" name="Front. Microbiol.">
        <title>High frequency of phylogenetically diverse reductive dehalogenase-homologous genes in deep subseafloor sedimentary metagenomes.</title>
        <authorList>
            <person name="Kawai M."/>
            <person name="Futagami T."/>
            <person name="Toyoda A."/>
            <person name="Takaki Y."/>
            <person name="Nishi S."/>
            <person name="Hori S."/>
            <person name="Arai W."/>
            <person name="Tsubouchi T."/>
            <person name="Morono Y."/>
            <person name="Uchiyama I."/>
            <person name="Ito T."/>
            <person name="Fujiyama A."/>
            <person name="Inagaki F."/>
            <person name="Takami H."/>
        </authorList>
    </citation>
    <scope>NUCLEOTIDE SEQUENCE</scope>
    <source>
        <strain evidence="1">Expedition CK06-06</strain>
    </source>
</reference>
<dbReference type="InterPro" id="IPR011335">
    <property type="entry name" value="Restrct_endonuc-II-like"/>
</dbReference>
<dbReference type="HAMAP" id="MF_00048">
    <property type="entry name" value="UPF0102"/>
    <property type="match status" value="1"/>
</dbReference>
<dbReference type="AlphaFoldDB" id="X1P3I4"/>
<sequence>MKRRDTGILGEKLAKDFLKKRGYHILETNYRCLEGEIDIVAKHKDYLVFIEVRTKRSLEFGSPEESITPTKRQRLRAVASHYQQNHDNLPPLWRIDVVAIELNQKGKLSRIELIENAVSEA</sequence>
<dbReference type="InterPro" id="IPR003509">
    <property type="entry name" value="UPF0102_YraN-like"/>
</dbReference>
<dbReference type="CDD" id="cd20736">
    <property type="entry name" value="PoNe_Nuclease"/>
    <property type="match status" value="1"/>
</dbReference>
<accession>X1P3I4</accession>
<dbReference type="NCBIfam" id="NF009150">
    <property type="entry name" value="PRK12497.1-3"/>
    <property type="match status" value="1"/>
</dbReference>
<dbReference type="Gene3D" id="3.40.1350.10">
    <property type="match status" value="1"/>
</dbReference>
<dbReference type="EMBL" id="BARV01031036">
    <property type="protein sequence ID" value="GAI33605.1"/>
    <property type="molecule type" value="Genomic_DNA"/>
</dbReference>
<dbReference type="PANTHER" id="PTHR34039:SF1">
    <property type="entry name" value="UPF0102 PROTEIN YRAN"/>
    <property type="match status" value="1"/>
</dbReference>
<evidence type="ECO:0000313" key="1">
    <source>
        <dbReference type="EMBL" id="GAI33605.1"/>
    </source>
</evidence>
<organism evidence="1">
    <name type="scientific">marine sediment metagenome</name>
    <dbReference type="NCBI Taxonomy" id="412755"/>
    <lineage>
        <taxon>unclassified sequences</taxon>
        <taxon>metagenomes</taxon>
        <taxon>ecological metagenomes</taxon>
    </lineage>
</organism>
<name>X1P3I4_9ZZZZ</name>
<comment type="caution">
    <text evidence="1">The sequence shown here is derived from an EMBL/GenBank/DDBJ whole genome shotgun (WGS) entry which is preliminary data.</text>
</comment>
<dbReference type="NCBIfam" id="NF009154">
    <property type="entry name" value="PRK12497.3-3"/>
    <property type="match status" value="1"/>
</dbReference>
<dbReference type="Pfam" id="PF02021">
    <property type="entry name" value="UPF0102"/>
    <property type="match status" value="1"/>
</dbReference>